<gene>
    <name evidence="2" type="ORF">CYMTET_15265</name>
</gene>
<evidence type="ECO:0000313" key="3">
    <source>
        <dbReference type="Proteomes" id="UP001190700"/>
    </source>
</evidence>
<accession>A0AAE0L9I6</accession>
<feature type="region of interest" description="Disordered" evidence="1">
    <location>
        <begin position="60"/>
        <end position="97"/>
    </location>
</feature>
<evidence type="ECO:0000313" key="2">
    <source>
        <dbReference type="EMBL" id="KAK3276680.1"/>
    </source>
</evidence>
<protein>
    <submittedName>
        <fullName evidence="2">Uncharacterized protein</fullName>
    </submittedName>
</protein>
<keyword evidence="3" id="KW-1185">Reference proteome</keyword>
<feature type="region of interest" description="Disordered" evidence="1">
    <location>
        <begin position="138"/>
        <end position="165"/>
    </location>
</feature>
<name>A0AAE0L9I6_9CHLO</name>
<comment type="caution">
    <text evidence="2">The sequence shown here is derived from an EMBL/GenBank/DDBJ whole genome shotgun (WGS) entry which is preliminary data.</text>
</comment>
<proteinExistence type="predicted"/>
<evidence type="ECO:0000256" key="1">
    <source>
        <dbReference type="SAM" id="MobiDB-lite"/>
    </source>
</evidence>
<dbReference type="AlphaFoldDB" id="A0AAE0L9I6"/>
<reference evidence="2 3" key="1">
    <citation type="journal article" date="2015" name="Genome Biol. Evol.">
        <title>Comparative Genomics of a Bacterivorous Green Alga Reveals Evolutionary Causalities and Consequences of Phago-Mixotrophic Mode of Nutrition.</title>
        <authorList>
            <person name="Burns J.A."/>
            <person name="Paasch A."/>
            <person name="Narechania A."/>
            <person name="Kim E."/>
        </authorList>
    </citation>
    <scope>NUCLEOTIDE SEQUENCE [LARGE SCALE GENOMIC DNA]</scope>
    <source>
        <strain evidence="2 3">PLY_AMNH</strain>
    </source>
</reference>
<dbReference type="Proteomes" id="UP001190700">
    <property type="component" value="Unassembled WGS sequence"/>
</dbReference>
<feature type="compositionally biased region" description="Gly residues" evidence="1">
    <location>
        <begin position="81"/>
        <end position="91"/>
    </location>
</feature>
<sequence>MASEALKLDCTVLRRHLGVEGSPGGALRSWWRRRVGRCGGRLGGGEPLGGGRDKAVNQAEMDGRSPGRKSMKGVRGVRWGAPGGGGSGGRRAGAADGAETSWLTSWRLMAAELQQRDGPSPGARSVRGWSGWMGTGRVGSGAAEESNGSRLPRATPVEGKKEGGQLEVERWKQAVEGKWAAGASEVNGWEQVVEGKWSAGRRRGEREREGGCMEERLKELEEVQAEGAIMEVLDVRRHEGAEVMKGKVDREKG</sequence>
<organism evidence="2 3">
    <name type="scientific">Cymbomonas tetramitiformis</name>
    <dbReference type="NCBI Taxonomy" id="36881"/>
    <lineage>
        <taxon>Eukaryota</taxon>
        <taxon>Viridiplantae</taxon>
        <taxon>Chlorophyta</taxon>
        <taxon>Pyramimonadophyceae</taxon>
        <taxon>Pyramimonadales</taxon>
        <taxon>Pyramimonadaceae</taxon>
        <taxon>Cymbomonas</taxon>
    </lineage>
</organism>
<dbReference type="EMBL" id="LGRX02006434">
    <property type="protein sequence ID" value="KAK3276680.1"/>
    <property type="molecule type" value="Genomic_DNA"/>
</dbReference>